<evidence type="ECO:0000256" key="1">
    <source>
        <dbReference type="SAM" id="Coils"/>
    </source>
</evidence>
<name>A0AAE1DRD2_9GAST</name>
<accession>A0AAE1DRD2</accession>
<keyword evidence="4" id="KW-1185">Reference proteome</keyword>
<proteinExistence type="predicted"/>
<feature type="region of interest" description="Disordered" evidence="2">
    <location>
        <begin position="781"/>
        <end position="808"/>
    </location>
</feature>
<evidence type="ECO:0000256" key="2">
    <source>
        <dbReference type="SAM" id="MobiDB-lite"/>
    </source>
</evidence>
<gene>
    <name evidence="3" type="ORF">RRG08_047245</name>
</gene>
<protein>
    <submittedName>
        <fullName evidence="3">Uncharacterized protein</fullName>
    </submittedName>
</protein>
<dbReference type="Proteomes" id="UP001283361">
    <property type="component" value="Unassembled WGS sequence"/>
</dbReference>
<keyword evidence="1" id="KW-0175">Coiled coil</keyword>
<feature type="coiled-coil region" evidence="1">
    <location>
        <begin position="86"/>
        <end position="151"/>
    </location>
</feature>
<comment type="caution">
    <text evidence="3">The sequence shown here is derived from an EMBL/GenBank/DDBJ whole genome shotgun (WGS) entry which is preliminary data.</text>
</comment>
<reference evidence="3" key="1">
    <citation type="journal article" date="2023" name="G3 (Bethesda)">
        <title>A reference genome for the long-term kleptoplast-retaining sea slug Elysia crispata morphotype clarki.</title>
        <authorList>
            <person name="Eastman K.E."/>
            <person name="Pendleton A.L."/>
            <person name="Shaikh M.A."/>
            <person name="Suttiyut T."/>
            <person name="Ogas R."/>
            <person name="Tomko P."/>
            <person name="Gavelis G."/>
            <person name="Widhalm J.R."/>
            <person name="Wisecaver J.H."/>
        </authorList>
    </citation>
    <scope>NUCLEOTIDE SEQUENCE</scope>
    <source>
        <strain evidence="3">ECLA1</strain>
    </source>
</reference>
<evidence type="ECO:0000313" key="3">
    <source>
        <dbReference type="EMBL" id="KAK3780256.1"/>
    </source>
</evidence>
<dbReference type="AlphaFoldDB" id="A0AAE1DRD2"/>
<dbReference type="EMBL" id="JAWDGP010002751">
    <property type="protein sequence ID" value="KAK3780256.1"/>
    <property type="molecule type" value="Genomic_DNA"/>
</dbReference>
<organism evidence="3 4">
    <name type="scientific">Elysia crispata</name>
    <name type="common">lettuce slug</name>
    <dbReference type="NCBI Taxonomy" id="231223"/>
    <lineage>
        <taxon>Eukaryota</taxon>
        <taxon>Metazoa</taxon>
        <taxon>Spiralia</taxon>
        <taxon>Lophotrochozoa</taxon>
        <taxon>Mollusca</taxon>
        <taxon>Gastropoda</taxon>
        <taxon>Heterobranchia</taxon>
        <taxon>Euthyneura</taxon>
        <taxon>Panpulmonata</taxon>
        <taxon>Sacoglossa</taxon>
        <taxon>Placobranchoidea</taxon>
        <taxon>Plakobranchidae</taxon>
        <taxon>Elysia</taxon>
    </lineage>
</organism>
<feature type="compositionally biased region" description="Polar residues" evidence="2">
    <location>
        <begin position="797"/>
        <end position="808"/>
    </location>
</feature>
<feature type="region of interest" description="Disordered" evidence="2">
    <location>
        <begin position="615"/>
        <end position="639"/>
    </location>
</feature>
<evidence type="ECO:0000313" key="4">
    <source>
        <dbReference type="Proteomes" id="UP001283361"/>
    </source>
</evidence>
<sequence length="808" mass="92326">MRHYNVLRVLIVIPKWETPAMFQLKLLDRTRLYVDVHLVLSNLCAYSLLKIMSRKLNLIGAYNRPQTLGPIMTPIKREQSVGTTNLKHSDKELKMLQAENAMLKKECDELNTMLKQLTQETSHEKFDERRVNLLKLQIIQLEKQISILNEALGSRHEAIMEVENTMAWLVDKLRSFITAEIKGPMVPIARADLMSLVEGSESARIKLFRTIEGSAKESVGKDLLFLNPFLGGKYKQGENVTLLDISLNRMNYLNLRHVAQLESKLSTLYKDLIRLFEQLEHSTRDPMCMKKGSSAQSDRLKTTLLKTSVALKDAADDLLSLSLLCPSSPWPALKRPLTKEVPLERVKLNLPPGLPRQKQEEINHIIESSIGVCNHRCLLLEKEKAVLKEELNFHRATHDLQLQYTKSLFEAVRKGYGEFERSAREIVVKPIKNLLDAYKELKDSATEQALRDFLVIIKENEEQLSLMENMFEKQDLEKDGSDASAFSRFELDFFAKLEALAEQCQKERHQTIISRKDVAQEQSRKDLELQQLIQDLEIKYEKQWNPVKTYNSASENLPRFNIDKSSKIVVNSDLSGTKDTDFHTDNSESCSVKDLKDDPFVLRSYLNDNVSSYNSPEIGSSSTPISCQTNNEMENTDYPDVLSKRGKKLTRKKKWEPDQEWVSDFSGLNERSGTESIERKGHTHRPQTGLLKKSKDQYTPNVSNHPVTSSCDDITCNVAESCKLDANKIKKNSCTYKPHLYVANRTLNLRRTGSLSGLNPSDHGDHQDACQIKESICDKSRSGASEIYPQSVKPKQKSANVQKRNSWR</sequence>
<feature type="compositionally biased region" description="Polar residues" evidence="2">
    <location>
        <begin position="615"/>
        <end position="633"/>
    </location>
</feature>